<dbReference type="RefSeq" id="WP_197114942.1">
    <property type="nucleotide sequence ID" value="NZ_JACBXQ010000002.1"/>
</dbReference>
<evidence type="ECO:0000313" key="3">
    <source>
        <dbReference type="Proteomes" id="UP000721415"/>
    </source>
</evidence>
<sequence length="426" mass="49420">MILSLPILKSSALEASYDWQAANEVFTKFNSKNKYFDRHSDAKEDYYQVFEVEEAIEKVQEKYEEIEVKKHDLLFKEKAFKGQSIELTQKSEQESLAEVVVIYYEDRLIYLAIAYFGGDLTEGDLLAKAWSANRSVEIFKRKDEVEDHSLEIVIQDSKNKKQITSHYPLVMSEVQPLMVNTLLSEWPVTIENNHQTFETLPTINEEIEEIKSNSLFEEVSTSENMIVDETSSLKEKMRGLLPAHLKESSFKNFSEFKNKYMKLSQFLGDIQLDNSKKLVEGVKESDQELTPVTINDVLEIVGEATESQQLDEITQVDHYYALSDEHVYIVELVYRDKQLVIATFNHYQEETFKELPVDQFKTEELKSQLPISLVTMEEKFGVPDGKIFYLGSNQNYCTWISFADNRTMVLQAKIQAEEVVDLMLME</sequence>
<accession>A0ABS0LPR7</accession>
<proteinExistence type="predicted"/>
<evidence type="ECO:0000313" key="2">
    <source>
        <dbReference type="EMBL" id="MBG9986019.1"/>
    </source>
</evidence>
<reference evidence="2 3" key="1">
    <citation type="submission" date="2020-07" db="EMBL/GenBank/DDBJ databases">
        <title>Facklamia lactis sp. nov., isolated from raw milk.</title>
        <authorList>
            <person name="Doll E.V."/>
            <person name="Huptas C."/>
            <person name="Staib L."/>
            <person name="Wenning M."/>
            <person name="Scherer S."/>
        </authorList>
    </citation>
    <scope>NUCLEOTIDE SEQUENCE [LARGE SCALE GENOMIC DNA]</scope>
    <source>
        <strain evidence="2 3">DSM 111018</strain>
    </source>
</reference>
<keyword evidence="1" id="KW-0175">Coiled coil</keyword>
<comment type="caution">
    <text evidence="2">The sequence shown here is derived from an EMBL/GenBank/DDBJ whole genome shotgun (WGS) entry which is preliminary data.</text>
</comment>
<feature type="coiled-coil region" evidence="1">
    <location>
        <begin position="49"/>
        <end position="76"/>
    </location>
</feature>
<keyword evidence="3" id="KW-1185">Reference proteome</keyword>
<protein>
    <recommendedName>
        <fullName evidence="4">DUF4367 domain-containing protein</fullName>
    </recommendedName>
</protein>
<organism evidence="2 3">
    <name type="scientific">Facklamia lactis</name>
    <dbReference type="NCBI Taxonomy" id="2749967"/>
    <lineage>
        <taxon>Bacteria</taxon>
        <taxon>Bacillati</taxon>
        <taxon>Bacillota</taxon>
        <taxon>Bacilli</taxon>
        <taxon>Lactobacillales</taxon>
        <taxon>Aerococcaceae</taxon>
        <taxon>Facklamia</taxon>
    </lineage>
</organism>
<name>A0ABS0LPR7_9LACT</name>
<evidence type="ECO:0000256" key="1">
    <source>
        <dbReference type="SAM" id="Coils"/>
    </source>
</evidence>
<gene>
    <name evidence="2" type="ORF">HZY91_03815</name>
</gene>
<dbReference type="Proteomes" id="UP000721415">
    <property type="component" value="Unassembled WGS sequence"/>
</dbReference>
<dbReference type="EMBL" id="JACBXQ010000002">
    <property type="protein sequence ID" value="MBG9986019.1"/>
    <property type="molecule type" value="Genomic_DNA"/>
</dbReference>
<evidence type="ECO:0008006" key="4">
    <source>
        <dbReference type="Google" id="ProtNLM"/>
    </source>
</evidence>